<name>A0A5R9DV72_9LACT</name>
<protein>
    <submittedName>
        <fullName evidence="3">NAD(P)H-dependent oxidoreductase</fullName>
    </submittedName>
</protein>
<evidence type="ECO:0000313" key="4">
    <source>
        <dbReference type="Proteomes" id="UP000306420"/>
    </source>
</evidence>
<organism evidence="3 4">
    <name type="scientific">Ruoffia tabacinasalis</name>
    <dbReference type="NCBI Taxonomy" id="87458"/>
    <lineage>
        <taxon>Bacteria</taxon>
        <taxon>Bacillati</taxon>
        <taxon>Bacillota</taxon>
        <taxon>Bacilli</taxon>
        <taxon>Lactobacillales</taxon>
        <taxon>Aerococcaceae</taxon>
        <taxon>Ruoffia</taxon>
    </lineage>
</organism>
<dbReference type="Pfam" id="PF02525">
    <property type="entry name" value="Flavodoxin_2"/>
    <property type="match status" value="1"/>
</dbReference>
<dbReference type="SUPFAM" id="SSF52218">
    <property type="entry name" value="Flavoproteins"/>
    <property type="match status" value="1"/>
</dbReference>
<dbReference type="Gene3D" id="3.40.50.360">
    <property type="match status" value="1"/>
</dbReference>
<dbReference type="InterPro" id="IPR003680">
    <property type="entry name" value="Flavodoxin_fold"/>
</dbReference>
<accession>A0A5R9DV72</accession>
<comment type="caution">
    <text evidence="3">The sequence shown here is derived from an EMBL/GenBank/DDBJ whole genome shotgun (WGS) entry which is preliminary data.</text>
</comment>
<evidence type="ECO:0000256" key="1">
    <source>
        <dbReference type="ARBA" id="ARBA00023002"/>
    </source>
</evidence>
<dbReference type="GO" id="GO:0009055">
    <property type="term" value="F:electron transfer activity"/>
    <property type="evidence" value="ECO:0007669"/>
    <property type="project" value="TreeGrafter"/>
</dbReference>
<dbReference type="AlphaFoldDB" id="A0A5R9DV72"/>
<dbReference type="PANTHER" id="PTHR47307:SF1">
    <property type="entry name" value="GLUTATHIONE-REGULATED POTASSIUM-EFFLUX SYSTEM ANCILLARY PROTEIN KEFG"/>
    <property type="match status" value="1"/>
</dbReference>
<dbReference type="Proteomes" id="UP000306420">
    <property type="component" value="Unassembled WGS sequence"/>
</dbReference>
<proteinExistence type="predicted"/>
<reference evidence="3 4" key="1">
    <citation type="submission" date="2019-05" db="EMBL/GenBank/DDBJ databases">
        <title>The metagenome of a microbial culture collection derived from dairy environment covers the genomic content of the human microbiome.</title>
        <authorList>
            <person name="Roder T."/>
            <person name="Wuthrich D."/>
            <person name="Sattari Z."/>
            <person name="Von Ah U."/>
            <person name="Bar C."/>
            <person name="Ronchi F."/>
            <person name="Macpherson A.J."/>
            <person name="Ganal-Vonarburg S.C."/>
            <person name="Bruggmann R."/>
            <person name="Vergeres G."/>
        </authorList>
    </citation>
    <scope>NUCLEOTIDE SEQUENCE [LARGE SCALE GENOMIC DNA]</scope>
    <source>
        <strain evidence="3 4">FAM 24227</strain>
    </source>
</reference>
<sequence length="233" mass="27328">MSKTIVYVAHPDVATSSSQQFLLSSGKHITEATYVDLQSEFDQNGLFNVESEQARLLEYDRIIFQFHLYWYQAPAIMKLWLDTVIEDRQTNDRFARQLAHKELGLAVVAGVKESQYQAGGREKRTLSEVLSPYESLANYFNMTYLPIFSVHQFAYMSEPEKMELMYQYACYLEEGTHLSYLTYQRYLLEKLETIEAEQLNLSAENEILFDLWKQTLEDQADEVSELFTLTDRW</sequence>
<feature type="domain" description="Flavodoxin-like fold" evidence="2">
    <location>
        <begin position="3"/>
        <end position="161"/>
    </location>
</feature>
<evidence type="ECO:0000313" key="3">
    <source>
        <dbReference type="EMBL" id="TLQ41530.1"/>
    </source>
</evidence>
<dbReference type="InterPro" id="IPR046980">
    <property type="entry name" value="KefG/KefF"/>
</dbReference>
<gene>
    <name evidence="3" type="ORF">FEZ33_05630</name>
</gene>
<dbReference type="GO" id="GO:0003955">
    <property type="term" value="F:NAD(P)H dehydrogenase (quinone) activity"/>
    <property type="evidence" value="ECO:0007669"/>
    <property type="project" value="TreeGrafter"/>
</dbReference>
<dbReference type="RefSeq" id="WP_138404431.1">
    <property type="nucleotide sequence ID" value="NZ_VBSP01000015.1"/>
</dbReference>
<dbReference type="OrthoDB" id="9798454at2"/>
<dbReference type="PANTHER" id="PTHR47307">
    <property type="entry name" value="GLUTATHIONE-REGULATED POTASSIUM-EFFLUX SYSTEM ANCILLARY PROTEIN KEFG"/>
    <property type="match status" value="1"/>
</dbReference>
<dbReference type="InterPro" id="IPR029039">
    <property type="entry name" value="Flavoprotein-like_sf"/>
</dbReference>
<evidence type="ECO:0000259" key="2">
    <source>
        <dbReference type="Pfam" id="PF02525"/>
    </source>
</evidence>
<dbReference type="GO" id="GO:0010181">
    <property type="term" value="F:FMN binding"/>
    <property type="evidence" value="ECO:0007669"/>
    <property type="project" value="TreeGrafter"/>
</dbReference>
<dbReference type="EMBL" id="VBSP01000015">
    <property type="protein sequence ID" value="TLQ41530.1"/>
    <property type="molecule type" value="Genomic_DNA"/>
</dbReference>
<keyword evidence="1" id="KW-0560">Oxidoreductase</keyword>